<evidence type="ECO:0000313" key="2">
    <source>
        <dbReference type="EMBL" id="KAK4318046.1"/>
    </source>
</evidence>
<keyword evidence="1" id="KW-0732">Signal</keyword>
<feature type="chain" id="PRO_5041952151" description="Secreted protein" evidence="1">
    <location>
        <begin position="16"/>
        <end position="111"/>
    </location>
</feature>
<keyword evidence="3" id="KW-1185">Reference proteome</keyword>
<protein>
    <recommendedName>
        <fullName evidence="4">Secreted protein</fullName>
    </recommendedName>
</protein>
<dbReference type="EMBL" id="JAWZYT010000872">
    <property type="protein sequence ID" value="KAK4318046.1"/>
    <property type="molecule type" value="Genomic_DNA"/>
</dbReference>
<dbReference type="AlphaFoldDB" id="A0AAE1Q0R5"/>
<evidence type="ECO:0000256" key="1">
    <source>
        <dbReference type="SAM" id="SignalP"/>
    </source>
</evidence>
<name>A0AAE1Q0R5_9EUCA</name>
<dbReference type="Proteomes" id="UP001292094">
    <property type="component" value="Unassembled WGS sequence"/>
</dbReference>
<comment type="caution">
    <text evidence="2">The sequence shown here is derived from an EMBL/GenBank/DDBJ whole genome shotgun (WGS) entry which is preliminary data.</text>
</comment>
<feature type="signal peptide" evidence="1">
    <location>
        <begin position="1"/>
        <end position="15"/>
    </location>
</feature>
<proteinExistence type="predicted"/>
<evidence type="ECO:0000313" key="3">
    <source>
        <dbReference type="Proteomes" id="UP001292094"/>
    </source>
</evidence>
<evidence type="ECO:0008006" key="4">
    <source>
        <dbReference type="Google" id="ProtNLM"/>
    </source>
</evidence>
<reference evidence="2" key="1">
    <citation type="submission" date="2023-11" db="EMBL/GenBank/DDBJ databases">
        <title>Genome assemblies of two species of porcelain crab, Petrolisthes cinctipes and Petrolisthes manimaculis (Anomura: Porcellanidae).</title>
        <authorList>
            <person name="Angst P."/>
        </authorList>
    </citation>
    <scope>NUCLEOTIDE SEQUENCE</scope>
    <source>
        <strain evidence="2">PB745_02</strain>
        <tissue evidence="2">Gill</tissue>
    </source>
</reference>
<organism evidence="2 3">
    <name type="scientific">Petrolisthes manimaculis</name>
    <dbReference type="NCBI Taxonomy" id="1843537"/>
    <lineage>
        <taxon>Eukaryota</taxon>
        <taxon>Metazoa</taxon>
        <taxon>Ecdysozoa</taxon>
        <taxon>Arthropoda</taxon>
        <taxon>Crustacea</taxon>
        <taxon>Multicrustacea</taxon>
        <taxon>Malacostraca</taxon>
        <taxon>Eumalacostraca</taxon>
        <taxon>Eucarida</taxon>
        <taxon>Decapoda</taxon>
        <taxon>Pleocyemata</taxon>
        <taxon>Anomura</taxon>
        <taxon>Galatheoidea</taxon>
        <taxon>Porcellanidae</taxon>
        <taxon>Petrolisthes</taxon>
    </lineage>
</organism>
<gene>
    <name evidence="2" type="ORF">Pmani_010921</name>
</gene>
<accession>A0AAE1Q0R5</accession>
<sequence>MLLFVLFTLFRTSEVFFIKHPETFDVFDGRKRVSVAEYDGRGICVAEGNLSSRTCVAEGDLGRTCVADGDVSDNNVVGSAGSPLTTPNQFTVRSSTGTTKVDILFAFRVCR</sequence>